<dbReference type="eggNOG" id="COG0493">
    <property type="taxonomic scope" value="Bacteria"/>
</dbReference>
<dbReference type="SUPFAM" id="SSF51971">
    <property type="entry name" value="Nucleotide-binding domain"/>
    <property type="match status" value="1"/>
</dbReference>
<keyword evidence="2" id="KW-1185">Reference proteome</keyword>
<evidence type="ECO:0000313" key="1">
    <source>
        <dbReference type="EMBL" id="ADL11354.1"/>
    </source>
</evidence>
<protein>
    <submittedName>
        <fullName evidence="1">Oxidoreductase</fullName>
    </submittedName>
</protein>
<dbReference type="OrthoDB" id="4405813at2"/>
<dbReference type="KEGG" id="cpq:CPC231_09635"/>
<accession>D9QCS8</accession>
<gene>
    <name evidence="1" type="ORF">CPC231_09635</name>
</gene>
<sequence>MFSAFRIAVIGANATGLYASDLLLQCSHAIHIDLINESPVPTGISPFSQTPQHLPRRIPDAGFASSIRFIGNIHSSALAETQLEDYYDSVIIADFAEATDVHNAVLAAISSLSDYSREGKYTKRKDLVEFLSERGIVHTLWADASALLAGRDLDAWRRAVHTAQGAPVCF</sequence>
<dbReference type="EMBL" id="CP001829">
    <property type="protein sequence ID" value="ADL11354.1"/>
    <property type="molecule type" value="Genomic_DNA"/>
</dbReference>
<dbReference type="PATRIC" id="fig|681645.3.peg.1993"/>
<evidence type="ECO:0000313" key="2">
    <source>
        <dbReference type="Proteomes" id="UP000000276"/>
    </source>
</evidence>
<reference evidence="1 2" key="1">
    <citation type="journal article" date="2011" name="J. Bacteriol.">
        <title>Complete genome sequence of Corynebacterium pseudotuberculosis I19, a strain isolated from a cow in Israel with bovine mastitis.</title>
        <authorList>
            <consortium name="Consortium: Rede Paraense de Genomica e Proteomica (RPGP)"/>
            <person name="Silva A."/>
            <person name="Schneider M.P."/>
            <person name="Cerdeira L."/>
            <person name="Barbosa M.S."/>
            <person name="Ramos R.T."/>
            <person name="Carneiro A.R."/>
            <person name="Santos R."/>
            <person name="Lima M."/>
            <person name="D'Afonseca V."/>
            <person name="Almeida S.S."/>
            <person name="Santos A.R."/>
            <person name="Soares S.C."/>
            <person name="Pinto A.C."/>
            <person name="Ali A."/>
            <person name="Dorella F.A."/>
            <person name="Rocha F."/>
            <person name="de Abreu V.A."/>
            <person name="Trost E."/>
            <person name="Tauch A."/>
            <person name="Shpigel N."/>
            <person name="Miyoshi A."/>
            <person name="Azevedo V."/>
        </authorList>
    </citation>
    <scope>NUCLEOTIDE SEQUENCE [LARGE SCALE GENOMIC DNA]</scope>
    <source>
        <strain evidence="1 2">C231</strain>
    </source>
</reference>
<dbReference type="GeneID" id="93973761"/>
<dbReference type="Gene3D" id="3.40.50.720">
    <property type="entry name" value="NAD(P)-binding Rossmann-like Domain"/>
    <property type="match status" value="1"/>
</dbReference>
<dbReference type="HOGENOM" id="CLU_131986_0_0_11"/>
<dbReference type="STRING" id="681645.CpC231_1902"/>
<reference evidence="1 2" key="2">
    <citation type="journal article" date="2011" name="PLoS ONE">
        <title>Evidence for reductive genome evolution and lateral acquisition of virulence functions in two Corynebacterium pseudotuberculosis strains.</title>
        <authorList>
            <person name="Ruiz J.C."/>
            <person name="D'Afonseca V."/>
            <person name="Silva A."/>
            <person name="Ali A."/>
            <person name="Pinto A.C."/>
            <person name="Santos A.R."/>
            <person name="Rocha A.A."/>
            <person name="Lopes D.O."/>
            <person name="Dorella F.A."/>
            <person name="Pacheco L.G."/>
            <person name="Costa M.P."/>
            <person name="Turk M.Z."/>
            <person name="Seyffert N."/>
            <person name="Moraes P.M."/>
            <person name="Soares S.C."/>
            <person name="Almeida S.S."/>
            <person name="Castro T.L."/>
            <person name="Abreu V.A."/>
            <person name="Trost E."/>
            <person name="Baumbach J."/>
            <person name="Tauch A."/>
            <person name="Schneider M.P."/>
            <person name="McCulloch J."/>
            <person name="Cerdeira L.T."/>
            <person name="Ramos R.T."/>
            <person name="Zerlotini A."/>
            <person name="Dominitini A."/>
            <person name="Resende D.M."/>
            <person name="Coser E.M."/>
            <person name="Oliveira L.M."/>
            <person name="Pedrosa A.L."/>
            <person name="Vieira C.U."/>
            <person name="Guimaraes C.T."/>
            <person name="Bartholomeu D.C."/>
            <person name="Oliveira D.M."/>
            <person name="Santos F.R."/>
            <person name="Rabelo E.M."/>
            <person name="Lobo F.P."/>
            <person name="Franco G.R."/>
            <person name="Costa A.F."/>
            <person name="Castro I.M."/>
            <person name="Dias S.R."/>
            <person name="Ferro J.A."/>
            <person name="Ortega J.M."/>
            <person name="Paiva L.V."/>
            <person name="Goulart L.R."/>
            <person name="Almeida J.F."/>
            <person name="Ferro M.I."/>
            <person name="Carneiro N.P."/>
            <person name="Falcao P.R."/>
            <person name="Grynberg P."/>
            <person name="Teixeira S.M."/>
            <person name="Brommonschenkel S."/>
            <person name="Oliveira S.C."/>
            <person name="Meyer R."/>
            <person name="Moore R.J."/>
            <person name="Miyoshi A."/>
            <person name="Oliveira G.C."/>
            <person name="Azevedo V."/>
        </authorList>
    </citation>
    <scope>NUCLEOTIDE SEQUENCE [LARGE SCALE GENOMIC DNA]</scope>
    <source>
        <strain evidence="1 2">C231</strain>
    </source>
</reference>
<dbReference type="Proteomes" id="UP000000276">
    <property type="component" value="Chromosome"/>
</dbReference>
<organism evidence="1 2">
    <name type="scientific">Corynebacterium pseudotuberculosis (strain C231)</name>
    <dbReference type="NCBI Taxonomy" id="681645"/>
    <lineage>
        <taxon>Bacteria</taxon>
        <taxon>Bacillati</taxon>
        <taxon>Actinomycetota</taxon>
        <taxon>Actinomycetes</taxon>
        <taxon>Mycobacteriales</taxon>
        <taxon>Corynebacteriaceae</taxon>
        <taxon>Corynebacterium</taxon>
    </lineage>
</organism>
<dbReference type="AlphaFoldDB" id="D9QCS8"/>
<proteinExistence type="predicted"/>
<name>D9QCS8_CORP2</name>
<dbReference type="RefSeq" id="WP_013242768.1">
    <property type="nucleotide sequence ID" value="NC_017301.2"/>
</dbReference>